<keyword evidence="3" id="KW-1185">Reference proteome</keyword>
<accession>A0ABY4BYC2</accession>
<protein>
    <submittedName>
        <fullName evidence="2">Uncharacterized protein</fullName>
    </submittedName>
</protein>
<reference evidence="2 3" key="1">
    <citation type="submission" date="2022-03" db="EMBL/GenBank/DDBJ databases">
        <title>Mucilaginibacter sp. isolated from the gut of Protaetia brevitarsis seulensis larvae.</title>
        <authorList>
            <person name="Won M."/>
            <person name="Kim S.-J."/>
            <person name="Kwon S.-W."/>
        </authorList>
    </citation>
    <scope>NUCLEOTIDE SEQUENCE [LARGE SCALE GENOMIC DNA]</scope>
    <source>
        <strain evidence="2 3">CFWR-12</strain>
    </source>
</reference>
<proteinExistence type="predicted"/>
<feature type="region of interest" description="Disordered" evidence="1">
    <location>
        <begin position="53"/>
        <end position="83"/>
    </location>
</feature>
<feature type="compositionally biased region" description="Basic and acidic residues" evidence="1">
    <location>
        <begin position="53"/>
        <end position="62"/>
    </location>
</feature>
<name>A0ABY4BYC2_9MICO</name>
<dbReference type="Proteomes" id="UP000832097">
    <property type="component" value="Chromosome"/>
</dbReference>
<dbReference type="EMBL" id="CP094528">
    <property type="protein sequence ID" value="UOE44163.1"/>
    <property type="molecule type" value="Genomic_DNA"/>
</dbReference>
<sequence>MIGAVARLSGMGTHFEIVHGPLGETSILPCACPRQADHPRLNSDTAPVQILRADGRTPEHGRRDRGRRRADGRALAPWAGGRA</sequence>
<organism evidence="2 3">
    <name type="scientific">Agromyces larvae</name>
    <dbReference type="NCBI Taxonomy" id="2929802"/>
    <lineage>
        <taxon>Bacteria</taxon>
        <taxon>Bacillati</taxon>
        <taxon>Actinomycetota</taxon>
        <taxon>Actinomycetes</taxon>
        <taxon>Micrococcales</taxon>
        <taxon>Microbacteriaceae</taxon>
        <taxon>Agromyces</taxon>
    </lineage>
</organism>
<evidence type="ECO:0000313" key="3">
    <source>
        <dbReference type="Proteomes" id="UP000832097"/>
    </source>
</evidence>
<evidence type="ECO:0000313" key="2">
    <source>
        <dbReference type="EMBL" id="UOE44163.1"/>
    </source>
</evidence>
<dbReference type="RefSeq" id="WP_243555707.1">
    <property type="nucleotide sequence ID" value="NZ_CP094528.1"/>
</dbReference>
<evidence type="ECO:0000256" key="1">
    <source>
        <dbReference type="SAM" id="MobiDB-lite"/>
    </source>
</evidence>
<gene>
    <name evidence="2" type="ORF">MTO99_18725</name>
</gene>